<reference evidence="1" key="2">
    <citation type="journal article" date="2015" name="Fish Shellfish Immunol.">
        <title>Early steps in the European eel (Anguilla anguilla)-Vibrio vulnificus interaction in the gills: Role of the RtxA13 toxin.</title>
        <authorList>
            <person name="Callol A."/>
            <person name="Pajuelo D."/>
            <person name="Ebbesson L."/>
            <person name="Teles M."/>
            <person name="MacKenzie S."/>
            <person name="Amaro C."/>
        </authorList>
    </citation>
    <scope>NUCLEOTIDE SEQUENCE</scope>
</reference>
<accession>A0A0E9WHF7</accession>
<evidence type="ECO:0000313" key="1">
    <source>
        <dbReference type="EMBL" id="JAH89819.1"/>
    </source>
</evidence>
<name>A0A0E9WHF7_ANGAN</name>
<proteinExistence type="predicted"/>
<reference evidence="1" key="1">
    <citation type="submission" date="2014-11" db="EMBL/GenBank/DDBJ databases">
        <authorList>
            <person name="Amaro Gonzalez C."/>
        </authorList>
    </citation>
    <scope>NUCLEOTIDE SEQUENCE</scope>
</reference>
<dbReference type="AlphaFoldDB" id="A0A0E9WHF7"/>
<dbReference type="EMBL" id="GBXM01018758">
    <property type="protein sequence ID" value="JAH89819.1"/>
    <property type="molecule type" value="Transcribed_RNA"/>
</dbReference>
<organism evidence="1">
    <name type="scientific">Anguilla anguilla</name>
    <name type="common">European freshwater eel</name>
    <name type="synonym">Muraena anguilla</name>
    <dbReference type="NCBI Taxonomy" id="7936"/>
    <lineage>
        <taxon>Eukaryota</taxon>
        <taxon>Metazoa</taxon>
        <taxon>Chordata</taxon>
        <taxon>Craniata</taxon>
        <taxon>Vertebrata</taxon>
        <taxon>Euteleostomi</taxon>
        <taxon>Actinopterygii</taxon>
        <taxon>Neopterygii</taxon>
        <taxon>Teleostei</taxon>
        <taxon>Anguilliformes</taxon>
        <taxon>Anguillidae</taxon>
        <taxon>Anguilla</taxon>
    </lineage>
</organism>
<protein>
    <submittedName>
        <fullName evidence="1">Uncharacterized protein</fullName>
    </submittedName>
</protein>
<sequence>MYFDNGVYPITCACRIIAPTPHPRTKSIVCMNATLLHYQVTQ</sequence>